<name>A0A6M4M8X2_9ALTE</name>
<dbReference type="EMBL" id="CP052766">
    <property type="protein sequence ID" value="QJR79622.1"/>
    <property type="molecule type" value="Genomic_DNA"/>
</dbReference>
<accession>A0A6M4M8X2</accession>
<gene>
    <name evidence="1" type="ORF">CA267_001825</name>
</gene>
<dbReference type="AlphaFoldDB" id="A0A6M4M8X2"/>
<dbReference type="KEGG" id="apel:CA267_001825"/>
<sequence>MKMLDSKASRTIKETRAELREWGRFWQRYGTEISSGGSLFAAFVTRMQKSNPKFHRRARVGQKDFRAQKLEGVERPVTATCSPTHSPILPQNKEVFVPWSLQGIDDFIESMQTECSEALKQRYIKDDRNFRSIWLDRAEKLVMYR</sequence>
<dbReference type="RefSeq" id="WP_139316235.1">
    <property type="nucleotide sequence ID" value="NZ_CP052766.1"/>
</dbReference>
<dbReference type="Proteomes" id="UP000219285">
    <property type="component" value="Chromosome"/>
</dbReference>
<evidence type="ECO:0000313" key="2">
    <source>
        <dbReference type="Proteomes" id="UP000219285"/>
    </source>
</evidence>
<protein>
    <submittedName>
        <fullName evidence="1">Uncharacterized protein</fullName>
    </submittedName>
</protein>
<keyword evidence="2" id="KW-1185">Reference proteome</keyword>
<proteinExistence type="predicted"/>
<reference evidence="2" key="1">
    <citation type="submission" date="2014-12" db="EMBL/GenBank/DDBJ databases">
        <title>Complete genome sequence of a multi-drug resistant Klebsiella pneumoniae.</title>
        <authorList>
            <person name="Hua X."/>
            <person name="Chen Q."/>
            <person name="Li X."/>
            <person name="Feng Y."/>
            <person name="Ruan Z."/>
            <person name="Yu Y."/>
        </authorList>
    </citation>
    <scope>NUCLEOTIDE SEQUENCE [LARGE SCALE GENOMIC DNA]</scope>
    <source>
        <strain evidence="2">5.12</strain>
    </source>
</reference>
<reference evidence="1 2" key="2">
    <citation type="submission" date="2020-04" db="EMBL/GenBank/DDBJ databases">
        <title>Complete genome sequence of Alteromonas pelagimontana 5.12T.</title>
        <authorList>
            <person name="Sinha R.K."/>
            <person name="Krishnan K.P."/>
            <person name="Kurian J.P."/>
        </authorList>
    </citation>
    <scope>NUCLEOTIDE SEQUENCE [LARGE SCALE GENOMIC DNA]</scope>
    <source>
        <strain evidence="1 2">5.12</strain>
    </source>
</reference>
<evidence type="ECO:0000313" key="1">
    <source>
        <dbReference type="EMBL" id="QJR79622.1"/>
    </source>
</evidence>
<organism evidence="1 2">
    <name type="scientific">Alteromonas pelagimontana</name>
    <dbReference type="NCBI Taxonomy" id="1858656"/>
    <lineage>
        <taxon>Bacteria</taxon>
        <taxon>Pseudomonadati</taxon>
        <taxon>Pseudomonadota</taxon>
        <taxon>Gammaproteobacteria</taxon>
        <taxon>Alteromonadales</taxon>
        <taxon>Alteromonadaceae</taxon>
        <taxon>Alteromonas/Salinimonas group</taxon>
        <taxon>Alteromonas</taxon>
    </lineage>
</organism>